<dbReference type="CDD" id="cd00130">
    <property type="entry name" value="PAS"/>
    <property type="match status" value="1"/>
</dbReference>
<evidence type="ECO:0000256" key="7">
    <source>
        <dbReference type="ARBA" id="ARBA00022801"/>
    </source>
</evidence>
<dbReference type="GO" id="GO:0005524">
    <property type="term" value="F:ATP binding"/>
    <property type="evidence" value="ECO:0007669"/>
    <property type="project" value="UniProtKB-KW"/>
</dbReference>
<keyword evidence="3" id="KW-0597">Phosphoprotein</keyword>
<evidence type="ECO:0000256" key="3">
    <source>
        <dbReference type="ARBA" id="ARBA00022553"/>
    </source>
</evidence>
<dbReference type="PROSITE" id="PS50112">
    <property type="entry name" value="PAS"/>
    <property type="match status" value="1"/>
</dbReference>
<sequence>MYNSLIDHLSTAVILLNEDLKIEYLNPAAEMLLAVSRRRIYGHSLESAFREDKDSTQALESAVESGHPFTKREAEIECNNNRKLFCDYTVTPIMGTSSFIESLIIELYPRDRMKRISQEDEIIANHETSKELVRGLAHEIKNPLGGIRGAAQLISRAFTDEALNDYTQVIIEESDRLRDLVDRLLGPRKLPQNKPLNIHKVIERVRQLISVEADNQVELVRDYDPSIPELIGDESQLIQALLNITKNAMQALMEDQNTEHKTIHMVTRALRQFTIGSKRHRLVCKISIIDNGPGIPEAIMKTLFYPMVSGRADGTGLGLSIAQSVIHQHHGIIECNSYPHNTEFNILIPIETSAHDQEKQA</sequence>
<dbReference type="Pfam" id="PF00989">
    <property type="entry name" value="PAS"/>
    <property type="match status" value="1"/>
</dbReference>
<dbReference type="PRINTS" id="PR00344">
    <property type="entry name" value="BCTRLSENSOR"/>
</dbReference>
<dbReference type="Proteomes" id="UP000280507">
    <property type="component" value="Unassembled WGS sequence"/>
</dbReference>
<dbReference type="InterPro" id="IPR000014">
    <property type="entry name" value="PAS"/>
</dbReference>
<feature type="domain" description="Histidine kinase" evidence="15">
    <location>
        <begin position="135"/>
        <end position="352"/>
    </location>
</feature>
<evidence type="ECO:0000256" key="5">
    <source>
        <dbReference type="ARBA" id="ARBA00022741"/>
    </source>
</evidence>
<dbReference type="SUPFAM" id="SSF55785">
    <property type="entry name" value="PYP-like sensor domain (PAS domain)"/>
    <property type="match status" value="1"/>
</dbReference>
<dbReference type="GO" id="GO:0006355">
    <property type="term" value="P:regulation of DNA-templated transcription"/>
    <property type="evidence" value="ECO:0007669"/>
    <property type="project" value="InterPro"/>
</dbReference>
<dbReference type="AlphaFoldDB" id="A0A3M8Q938"/>
<feature type="domain" description="PAS" evidence="16">
    <location>
        <begin position="1"/>
        <end position="45"/>
    </location>
</feature>
<dbReference type="NCBIfam" id="NF008293">
    <property type="entry name" value="PRK11073.1"/>
    <property type="match status" value="1"/>
</dbReference>
<keyword evidence="10" id="KW-0535">Nitrogen fixation</keyword>
<dbReference type="InterPro" id="IPR005467">
    <property type="entry name" value="His_kinase_dom"/>
</dbReference>
<gene>
    <name evidence="17" type="ORF">EBI00_00250</name>
</gene>
<dbReference type="Gene3D" id="1.10.287.130">
    <property type="match status" value="1"/>
</dbReference>
<evidence type="ECO:0000256" key="6">
    <source>
        <dbReference type="ARBA" id="ARBA00022777"/>
    </source>
</evidence>
<evidence type="ECO:0000256" key="10">
    <source>
        <dbReference type="ARBA" id="ARBA00023231"/>
    </source>
</evidence>
<protein>
    <recommendedName>
        <fullName evidence="12">Sensory histidine kinase/phosphatase NtrB</fullName>
        <ecNumber evidence="2">2.7.13.3</ecNumber>
    </recommendedName>
    <alternativeName>
        <fullName evidence="13">Nitrogen regulation protein NR(II)</fullName>
    </alternativeName>
    <alternativeName>
        <fullName evidence="14">Nitrogen regulator II</fullName>
    </alternativeName>
</protein>
<evidence type="ECO:0000313" key="17">
    <source>
        <dbReference type="EMBL" id="RNF52589.1"/>
    </source>
</evidence>
<evidence type="ECO:0000256" key="1">
    <source>
        <dbReference type="ARBA" id="ARBA00000085"/>
    </source>
</evidence>
<proteinExistence type="predicted"/>
<evidence type="ECO:0000256" key="8">
    <source>
        <dbReference type="ARBA" id="ARBA00022840"/>
    </source>
</evidence>
<comment type="catalytic activity">
    <reaction evidence="1">
        <text>ATP + protein L-histidine = ADP + protein N-phospho-L-histidine.</text>
        <dbReference type="EC" id="2.7.13.3"/>
    </reaction>
</comment>
<evidence type="ECO:0000256" key="11">
    <source>
        <dbReference type="ARBA" id="ARBA00037696"/>
    </source>
</evidence>
<dbReference type="SMART" id="SM00387">
    <property type="entry name" value="HATPase_c"/>
    <property type="match status" value="1"/>
</dbReference>
<accession>A0A3M8Q938</accession>
<evidence type="ECO:0000256" key="13">
    <source>
        <dbReference type="ARBA" id="ARBA00042313"/>
    </source>
</evidence>
<keyword evidence="4" id="KW-0808">Transferase</keyword>
<comment type="caution">
    <text evidence="17">The sequence shown here is derived from an EMBL/GenBank/DDBJ whole genome shotgun (WGS) entry which is preliminary data.</text>
</comment>
<dbReference type="GO" id="GO:0000155">
    <property type="term" value="F:phosphorelay sensor kinase activity"/>
    <property type="evidence" value="ECO:0007669"/>
    <property type="project" value="InterPro"/>
</dbReference>
<dbReference type="SMART" id="SM00388">
    <property type="entry name" value="HisKA"/>
    <property type="match status" value="1"/>
</dbReference>
<dbReference type="InterPro" id="IPR036097">
    <property type="entry name" value="HisK_dim/P_sf"/>
</dbReference>
<dbReference type="InterPro" id="IPR013767">
    <property type="entry name" value="PAS_fold"/>
</dbReference>
<dbReference type="PROSITE" id="PS50109">
    <property type="entry name" value="HIS_KIN"/>
    <property type="match status" value="1"/>
</dbReference>
<dbReference type="InterPro" id="IPR004358">
    <property type="entry name" value="Sig_transdc_His_kin-like_C"/>
</dbReference>
<dbReference type="Pfam" id="PF00512">
    <property type="entry name" value="HisKA"/>
    <property type="match status" value="1"/>
</dbReference>
<evidence type="ECO:0000256" key="4">
    <source>
        <dbReference type="ARBA" id="ARBA00022679"/>
    </source>
</evidence>
<dbReference type="EC" id="2.7.13.3" evidence="2"/>
<dbReference type="InterPro" id="IPR003661">
    <property type="entry name" value="HisK_dim/P_dom"/>
</dbReference>
<keyword evidence="6" id="KW-0418">Kinase</keyword>
<organism evidence="17 18">
    <name type="scientific">Marinomonas hwangdonensis</name>
    <dbReference type="NCBI Taxonomy" id="1053647"/>
    <lineage>
        <taxon>Bacteria</taxon>
        <taxon>Pseudomonadati</taxon>
        <taxon>Pseudomonadota</taxon>
        <taxon>Gammaproteobacteria</taxon>
        <taxon>Oceanospirillales</taxon>
        <taxon>Oceanospirillaceae</taxon>
        <taxon>Marinomonas</taxon>
    </lineage>
</organism>
<evidence type="ECO:0000313" key="18">
    <source>
        <dbReference type="Proteomes" id="UP000280507"/>
    </source>
</evidence>
<dbReference type="PANTHER" id="PTHR43065">
    <property type="entry name" value="SENSOR HISTIDINE KINASE"/>
    <property type="match status" value="1"/>
</dbReference>
<dbReference type="Gene3D" id="3.30.450.20">
    <property type="entry name" value="PAS domain"/>
    <property type="match status" value="1"/>
</dbReference>
<dbReference type="PANTHER" id="PTHR43065:SF16">
    <property type="entry name" value="SENSORY HISTIDINE KINASE_PHOSPHATASE NTRB"/>
    <property type="match status" value="1"/>
</dbReference>
<evidence type="ECO:0000256" key="12">
    <source>
        <dbReference type="ARBA" id="ARBA00039567"/>
    </source>
</evidence>
<dbReference type="InterPro" id="IPR036890">
    <property type="entry name" value="HATPase_C_sf"/>
</dbReference>
<keyword evidence="5" id="KW-0547">Nucleotide-binding</keyword>
<keyword evidence="7" id="KW-0378">Hydrolase</keyword>
<dbReference type="InterPro" id="IPR035965">
    <property type="entry name" value="PAS-like_dom_sf"/>
</dbReference>
<dbReference type="Pfam" id="PF02518">
    <property type="entry name" value="HATPase_c"/>
    <property type="match status" value="1"/>
</dbReference>
<comment type="function">
    <text evidence="11">Member of the two-component regulatory system NtrB/NtrC, which controls expression of the nitrogen-regulated (ntr) genes in response to nitrogen limitation. Under conditions of nitrogen limitation, NtrB autophosphorylates and transfers the phosphoryl group to NtrC. In the presence of nitrogen, acts as a phosphatase that dephosphorylates and inactivates NtrC.</text>
</comment>
<dbReference type="GO" id="GO:0016787">
    <property type="term" value="F:hydrolase activity"/>
    <property type="evidence" value="ECO:0007669"/>
    <property type="project" value="UniProtKB-KW"/>
</dbReference>
<keyword evidence="9" id="KW-0902">Two-component regulatory system</keyword>
<keyword evidence="18" id="KW-1185">Reference proteome</keyword>
<dbReference type="OrthoDB" id="9789238at2"/>
<dbReference type="SUPFAM" id="SSF47384">
    <property type="entry name" value="Homodimeric domain of signal transducing histidine kinase"/>
    <property type="match status" value="1"/>
</dbReference>
<dbReference type="SUPFAM" id="SSF55874">
    <property type="entry name" value="ATPase domain of HSP90 chaperone/DNA topoisomerase II/histidine kinase"/>
    <property type="match status" value="1"/>
</dbReference>
<evidence type="ECO:0000256" key="2">
    <source>
        <dbReference type="ARBA" id="ARBA00012438"/>
    </source>
</evidence>
<dbReference type="EMBL" id="RIZG01000001">
    <property type="protein sequence ID" value="RNF52589.1"/>
    <property type="molecule type" value="Genomic_DNA"/>
</dbReference>
<evidence type="ECO:0000259" key="15">
    <source>
        <dbReference type="PROSITE" id="PS50109"/>
    </source>
</evidence>
<dbReference type="CDD" id="cd00082">
    <property type="entry name" value="HisKA"/>
    <property type="match status" value="1"/>
</dbReference>
<evidence type="ECO:0000256" key="9">
    <source>
        <dbReference type="ARBA" id="ARBA00023012"/>
    </source>
</evidence>
<dbReference type="InterPro" id="IPR003594">
    <property type="entry name" value="HATPase_dom"/>
</dbReference>
<evidence type="ECO:0000256" key="14">
    <source>
        <dbReference type="ARBA" id="ARBA00043094"/>
    </source>
</evidence>
<dbReference type="Gene3D" id="3.30.565.10">
    <property type="entry name" value="Histidine kinase-like ATPase, C-terminal domain"/>
    <property type="match status" value="1"/>
</dbReference>
<name>A0A3M8Q938_9GAMM</name>
<reference evidence="17 18" key="1">
    <citation type="journal article" date="2012" name="Int. J. Syst. Evol. Microbiol.">
        <title>Marinomonas hwangdonensis sp. nov., isolated from seawater.</title>
        <authorList>
            <person name="Jung Y.T."/>
            <person name="Oh T.K."/>
            <person name="Yoon J.H."/>
        </authorList>
    </citation>
    <scope>NUCLEOTIDE SEQUENCE [LARGE SCALE GENOMIC DNA]</scope>
    <source>
        <strain evidence="17 18">HDW-15</strain>
    </source>
</reference>
<dbReference type="RefSeq" id="WP_123093932.1">
    <property type="nucleotide sequence ID" value="NZ_RIZG01000001.1"/>
</dbReference>
<keyword evidence="8" id="KW-0067">ATP-binding</keyword>
<evidence type="ECO:0000259" key="16">
    <source>
        <dbReference type="PROSITE" id="PS50112"/>
    </source>
</evidence>